<comment type="subcellular location">
    <subcellularLocation>
        <location evidence="1">Cell membrane</location>
        <topology evidence="1">Multi-pass membrane protein</topology>
    </subcellularLocation>
</comment>
<dbReference type="Gene3D" id="1.20.1250.20">
    <property type="entry name" value="MFS general substrate transporter like domains"/>
    <property type="match status" value="1"/>
</dbReference>
<dbReference type="AlphaFoldDB" id="A0A849A906"/>
<dbReference type="Pfam" id="PF07690">
    <property type="entry name" value="MFS_1"/>
    <property type="match status" value="1"/>
</dbReference>
<feature type="transmembrane region" description="Helical" evidence="7">
    <location>
        <begin position="45"/>
        <end position="66"/>
    </location>
</feature>
<feature type="transmembrane region" description="Helical" evidence="7">
    <location>
        <begin position="320"/>
        <end position="338"/>
    </location>
</feature>
<keyword evidence="3" id="KW-1003">Cell membrane</keyword>
<evidence type="ECO:0000313" key="9">
    <source>
        <dbReference type="Proteomes" id="UP000562984"/>
    </source>
</evidence>
<evidence type="ECO:0000256" key="1">
    <source>
        <dbReference type="ARBA" id="ARBA00004651"/>
    </source>
</evidence>
<evidence type="ECO:0000256" key="7">
    <source>
        <dbReference type="SAM" id="Phobius"/>
    </source>
</evidence>
<feature type="transmembrane region" description="Helical" evidence="7">
    <location>
        <begin position="261"/>
        <end position="280"/>
    </location>
</feature>
<feature type="transmembrane region" description="Helical" evidence="7">
    <location>
        <begin position="383"/>
        <end position="405"/>
    </location>
</feature>
<dbReference type="RefSeq" id="WP_212753949.1">
    <property type="nucleotide sequence ID" value="NZ_JABEND010000002.1"/>
</dbReference>
<dbReference type="InterPro" id="IPR050171">
    <property type="entry name" value="MFS_Transporters"/>
</dbReference>
<dbReference type="SUPFAM" id="SSF103473">
    <property type="entry name" value="MFS general substrate transporter"/>
    <property type="match status" value="1"/>
</dbReference>
<evidence type="ECO:0000256" key="4">
    <source>
        <dbReference type="ARBA" id="ARBA00022692"/>
    </source>
</evidence>
<keyword evidence="2" id="KW-0813">Transport</keyword>
<proteinExistence type="predicted"/>
<feature type="transmembrane region" description="Helical" evidence="7">
    <location>
        <begin position="137"/>
        <end position="159"/>
    </location>
</feature>
<dbReference type="PANTHER" id="PTHR23517:SF3">
    <property type="entry name" value="INTEGRAL MEMBRANE TRANSPORT PROTEIN"/>
    <property type="match status" value="1"/>
</dbReference>
<comment type="caution">
    <text evidence="8">The sequence shown here is derived from an EMBL/GenBank/DDBJ whole genome shotgun (WGS) entry which is preliminary data.</text>
</comment>
<protein>
    <submittedName>
        <fullName evidence="8">MFS transporter</fullName>
    </submittedName>
</protein>
<sequence>MTLLGRSPWLRVGLALFAVGYGANQFAPLLLVYRRTDHLTETVVTAMFGAYALGLIPALLGAALLAGRWGHRAVLRPVMVLAIVGSVVLAVGHSTPWLLYLGRVLYGLATGAAMAPGTTWIKELSAGAPAGTGARRAAMSLSAGFAGGPLIAGFIAEYLPAPTVLPYLVHIALMGVVAAIAWNAPQPAPSEPEHVVAAGEPAEPLDTQSPAAGAAAVAGRHFAWSGRFWWGIAPMAPWVFSCATLSLVVGPSLVLANTGGFTVAFSGLMAGITLGVGVAVQQPARHAEARRPGVVSVAGMVAAVLGTLLLIPAARTGTPGWVVLAGVVLGCAYGWVLVGGLTRVEQLSRPGELAMSNAVFYCLTYLGFAVPTVVSLLRHHFSITSVLLGTAVLAALCGGFGVAALRR</sequence>
<keyword evidence="9" id="KW-1185">Reference proteome</keyword>
<reference evidence="8 9" key="1">
    <citation type="submission" date="2020-05" db="EMBL/GenBank/DDBJ databases">
        <title>Nakamurella sp. DB0629 isolated from air conditioner.</title>
        <authorList>
            <person name="Kim D.H."/>
            <person name="Kim D.-U."/>
        </authorList>
    </citation>
    <scope>NUCLEOTIDE SEQUENCE [LARGE SCALE GENOMIC DNA]</scope>
    <source>
        <strain evidence="8 9">DB0629</strain>
    </source>
</reference>
<organism evidence="8 9">
    <name type="scientific">Nakamurella aerolata</name>
    <dbReference type="NCBI Taxonomy" id="1656892"/>
    <lineage>
        <taxon>Bacteria</taxon>
        <taxon>Bacillati</taxon>
        <taxon>Actinomycetota</taxon>
        <taxon>Actinomycetes</taxon>
        <taxon>Nakamurellales</taxon>
        <taxon>Nakamurellaceae</taxon>
        <taxon>Nakamurella</taxon>
    </lineage>
</organism>
<evidence type="ECO:0000313" key="8">
    <source>
        <dbReference type="EMBL" id="NNG34960.1"/>
    </source>
</evidence>
<evidence type="ECO:0000256" key="2">
    <source>
        <dbReference type="ARBA" id="ARBA00022448"/>
    </source>
</evidence>
<dbReference type="EMBL" id="JABEND010000002">
    <property type="protein sequence ID" value="NNG34960.1"/>
    <property type="molecule type" value="Genomic_DNA"/>
</dbReference>
<dbReference type="Proteomes" id="UP000562984">
    <property type="component" value="Unassembled WGS sequence"/>
</dbReference>
<feature type="transmembrane region" description="Helical" evidence="7">
    <location>
        <begin position="292"/>
        <end position="314"/>
    </location>
</feature>
<feature type="transmembrane region" description="Helical" evidence="7">
    <location>
        <begin position="73"/>
        <end position="91"/>
    </location>
</feature>
<feature type="transmembrane region" description="Helical" evidence="7">
    <location>
        <begin position="12"/>
        <end position="33"/>
    </location>
</feature>
<evidence type="ECO:0000256" key="5">
    <source>
        <dbReference type="ARBA" id="ARBA00022989"/>
    </source>
</evidence>
<feature type="transmembrane region" description="Helical" evidence="7">
    <location>
        <begin position="165"/>
        <end position="184"/>
    </location>
</feature>
<gene>
    <name evidence="8" type="ORF">HKD39_04375</name>
</gene>
<name>A0A849A906_9ACTN</name>
<keyword evidence="4 7" id="KW-0812">Transmembrane</keyword>
<feature type="transmembrane region" description="Helical" evidence="7">
    <location>
        <begin position="228"/>
        <end position="249"/>
    </location>
</feature>
<feature type="transmembrane region" description="Helical" evidence="7">
    <location>
        <begin position="97"/>
        <end position="116"/>
    </location>
</feature>
<keyword evidence="5 7" id="KW-1133">Transmembrane helix</keyword>
<evidence type="ECO:0000256" key="3">
    <source>
        <dbReference type="ARBA" id="ARBA00022475"/>
    </source>
</evidence>
<dbReference type="InterPro" id="IPR011701">
    <property type="entry name" value="MFS"/>
</dbReference>
<keyword evidence="6 7" id="KW-0472">Membrane</keyword>
<accession>A0A849A906</accession>
<evidence type="ECO:0000256" key="6">
    <source>
        <dbReference type="ARBA" id="ARBA00023136"/>
    </source>
</evidence>
<dbReference type="GO" id="GO:0005886">
    <property type="term" value="C:plasma membrane"/>
    <property type="evidence" value="ECO:0007669"/>
    <property type="project" value="UniProtKB-SubCell"/>
</dbReference>
<feature type="transmembrane region" description="Helical" evidence="7">
    <location>
        <begin position="358"/>
        <end position="377"/>
    </location>
</feature>
<dbReference type="PANTHER" id="PTHR23517">
    <property type="entry name" value="RESISTANCE PROTEIN MDTM, PUTATIVE-RELATED-RELATED"/>
    <property type="match status" value="1"/>
</dbReference>
<dbReference type="InterPro" id="IPR036259">
    <property type="entry name" value="MFS_trans_sf"/>
</dbReference>
<dbReference type="GO" id="GO:0022857">
    <property type="term" value="F:transmembrane transporter activity"/>
    <property type="evidence" value="ECO:0007669"/>
    <property type="project" value="InterPro"/>
</dbReference>